<gene>
    <name evidence="1" type="ORF">OKIOD_LOCUS6985</name>
</gene>
<name>A0ABN7SGU5_OIKDI</name>
<dbReference type="Proteomes" id="UP001158576">
    <property type="component" value="Chromosome XSR"/>
</dbReference>
<accession>A0ABN7SGU5</accession>
<evidence type="ECO:0000313" key="1">
    <source>
        <dbReference type="EMBL" id="CAG5098168.1"/>
    </source>
</evidence>
<sequence>MDKTLNALEQDPKCVGWMICNLEHGTIISSNGTLDNAQDIANTMARVFYPMQAQRSTPKLHFFTDDGEVFSYLMRGQIVVVQRVGNRNLYLESEELTPSPSDA</sequence>
<dbReference type="EMBL" id="OU015569">
    <property type="protein sequence ID" value="CAG5098168.1"/>
    <property type="molecule type" value="Genomic_DNA"/>
</dbReference>
<reference evidence="1 2" key="1">
    <citation type="submission" date="2021-04" db="EMBL/GenBank/DDBJ databases">
        <authorList>
            <person name="Bliznina A."/>
        </authorList>
    </citation>
    <scope>NUCLEOTIDE SEQUENCE [LARGE SCALE GENOMIC DNA]</scope>
</reference>
<evidence type="ECO:0000313" key="2">
    <source>
        <dbReference type="Proteomes" id="UP001158576"/>
    </source>
</evidence>
<proteinExistence type="predicted"/>
<organism evidence="1 2">
    <name type="scientific">Oikopleura dioica</name>
    <name type="common">Tunicate</name>
    <dbReference type="NCBI Taxonomy" id="34765"/>
    <lineage>
        <taxon>Eukaryota</taxon>
        <taxon>Metazoa</taxon>
        <taxon>Chordata</taxon>
        <taxon>Tunicata</taxon>
        <taxon>Appendicularia</taxon>
        <taxon>Copelata</taxon>
        <taxon>Oikopleuridae</taxon>
        <taxon>Oikopleura</taxon>
    </lineage>
</organism>
<protein>
    <submittedName>
        <fullName evidence="1">Oidioi.mRNA.OKI2018_I69.XSR.g15427.t1.cds</fullName>
    </submittedName>
</protein>
<keyword evidence="2" id="KW-1185">Reference proteome</keyword>